<dbReference type="RefSeq" id="WP_093145155.1">
    <property type="nucleotide sequence ID" value="NZ_BMWO01000006.1"/>
</dbReference>
<dbReference type="AlphaFoldDB" id="A0A1G7IMJ6"/>
<comment type="catalytic activity">
    <reaction evidence="1">
        <text>ATP + protein L-histidine = ADP + protein N-phospho-L-histidine.</text>
        <dbReference type="EC" id="2.7.13.3"/>
    </reaction>
</comment>
<proteinExistence type="predicted"/>
<evidence type="ECO:0000256" key="2">
    <source>
        <dbReference type="ARBA" id="ARBA00012438"/>
    </source>
</evidence>
<keyword evidence="9" id="KW-0418">Kinase</keyword>
<dbReference type="InterPro" id="IPR005467">
    <property type="entry name" value="His_kinase_dom"/>
</dbReference>
<dbReference type="InterPro" id="IPR011006">
    <property type="entry name" value="CheY-like_superfamily"/>
</dbReference>
<evidence type="ECO:0000313" key="10">
    <source>
        <dbReference type="Proteomes" id="UP000199321"/>
    </source>
</evidence>
<dbReference type="InterPro" id="IPR036890">
    <property type="entry name" value="HATPase_C_sf"/>
</dbReference>
<dbReference type="PRINTS" id="PR00344">
    <property type="entry name" value="BCTRLSENSOR"/>
</dbReference>
<evidence type="ECO:0000256" key="6">
    <source>
        <dbReference type="SAM" id="SignalP"/>
    </source>
</evidence>
<dbReference type="Pfam" id="PF00072">
    <property type="entry name" value="Response_reg"/>
    <property type="match status" value="1"/>
</dbReference>
<keyword evidence="3 4" id="KW-0597">Phosphoprotein</keyword>
<evidence type="ECO:0000259" key="8">
    <source>
        <dbReference type="PROSITE" id="PS50110"/>
    </source>
</evidence>
<dbReference type="SMART" id="SM00448">
    <property type="entry name" value="REC"/>
    <property type="match status" value="1"/>
</dbReference>
<accession>A0A1G7IMJ6</accession>
<sequence>MRLFLLILFTNLLCTSALTAQAPQKEVTDTVQLTPKELKAKKIDSLLKYTRSQFYKNNYDLTIEVGQEVIKLAREENDYASIFKVSSLIGNAFIQIEDTIQAKKILTETVKEAEKILASRVTSTLISEEDKLKDYKSVITAKNDLGNYYAQQERFETAISIHKENVLLAEKIKDTGHLFILNFNLAELNISLGEKTRKDYYIKEAEHYVNSTNNYIREKTRDPYRAVAKLNVGKLHYIKKEPKLAIANLKESIELAQKSGYVDPIIEGYETYAKAEALQGNYKEAYLMALKADTAKIEKYKTDKIKAIETVTAKFKLNEYEQELKAQTIQNEFNKQVAKRETTILWMKIAGAILIVFSIFLYVSYRRRKKLVVDLIEKNRQYLEAKEKSDEYAKAKTILFSNITHELRTPMYGIIGISSILMEDKKLIAHEENLNSLKFSAYYLLSLINNVLHLTKIDATKKEDLNQVEFNVHNIIQNIVKSSKYINTKNPNTFTIEIDPYVPKTLIGDDVKLMQILTNLIGNAAKFTDNGNITVMVNRITDVEGKSCLHFSVKDTGIGISKERQVHIFNEFRQEDSNDKSIQGTGLGLPIVKKILDLYDSDLKIDSTVGKGTEVSFTLCYDQLIKKEINYKKLSEEDLKNERKLLLKGKNILAVDDNKINLIVTRKTLELYGANVKVSENGPDAIELVKEEVFDLILMDINMPVMDGFETTRLIRAFNEHIPILALTAVEKEKVTGDHAFNLMSDIIIKPYKNDVFVGTITKYINM</sequence>
<dbReference type="PROSITE" id="PS50109">
    <property type="entry name" value="HIS_KIN"/>
    <property type="match status" value="1"/>
</dbReference>
<dbReference type="SMART" id="SM00387">
    <property type="entry name" value="HATPase_c"/>
    <property type="match status" value="1"/>
</dbReference>
<evidence type="ECO:0000256" key="3">
    <source>
        <dbReference type="ARBA" id="ARBA00022553"/>
    </source>
</evidence>
<dbReference type="InterPro" id="IPR004358">
    <property type="entry name" value="Sig_transdc_His_kin-like_C"/>
</dbReference>
<dbReference type="SUPFAM" id="SSF52172">
    <property type="entry name" value="CheY-like"/>
    <property type="match status" value="1"/>
</dbReference>
<evidence type="ECO:0000256" key="4">
    <source>
        <dbReference type="PROSITE-ProRule" id="PRU00169"/>
    </source>
</evidence>
<dbReference type="InterPro" id="IPR019734">
    <property type="entry name" value="TPR_rpt"/>
</dbReference>
<dbReference type="InterPro" id="IPR003594">
    <property type="entry name" value="HATPase_dom"/>
</dbReference>
<dbReference type="InterPro" id="IPR001789">
    <property type="entry name" value="Sig_transdc_resp-reg_receiver"/>
</dbReference>
<dbReference type="InterPro" id="IPR011990">
    <property type="entry name" value="TPR-like_helical_dom_sf"/>
</dbReference>
<keyword evidence="9" id="KW-0808">Transferase</keyword>
<dbReference type="Gene3D" id="1.10.287.130">
    <property type="match status" value="1"/>
</dbReference>
<feature type="domain" description="Response regulatory" evidence="8">
    <location>
        <begin position="651"/>
        <end position="765"/>
    </location>
</feature>
<dbReference type="STRING" id="227084.SAMN05421855_10673"/>
<feature type="modified residue" description="4-aspartylphosphate" evidence="4">
    <location>
        <position position="700"/>
    </location>
</feature>
<protein>
    <recommendedName>
        <fullName evidence="2">histidine kinase</fullName>
        <ecNumber evidence="2">2.7.13.3</ecNumber>
    </recommendedName>
</protein>
<dbReference type="PANTHER" id="PTHR45339">
    <property type="entry name" value="HYBRID SIGNAL TRANSDUCTION HISTIDINE KINASE J"/>
    <property type="match status" value="1"/>
</dbReference>
<dbReference type="CDD" id="cd00082">
    <property type="entry name" value="HisKA"/>
    <property type="match status" value="1"/>
</dbReference>
<dbReference type="CDD" id="cd17546">
    <property type="entry name" value="REC_hyHK_CKI1_RcsC-like"/>
    <property type="match status" value="1"/>
</dbReference>
<dbReference type="Gene3D" id="3.30.565.10">
    <property type="entry name" value="Histidine kinase-like ATPase, C-terminal domain"/>
    <property type="match status" value="1"/>
</dbReference>
<dbReference type="InterPro" id="IPR036097">
    <property type="entry name" value="HisK_dim/P_sf"/>
</dbReference>
<evidence type="ECO:0000259" key="7">
    <source>
        <dbReference type="PROSITE" id="PS50109"/>
    </source>
</evidence>
<evidence type="ECO:0000313" key="9">
    <source>
        <dbReference type="EMBL" id="SDF13529.1"/>
    </source>
</evidence>
<keyword evidence="5" id="KW-0812">Transmembrane</keyword>
<keyword evidence="6" id="KW-0732">Signal</keyword>
<name>A0A1G7IMJ6_9FLAO</name>
<dbReference type="Pfam" id="PF02518">
    <property type="entry name" value="HATPase_c"/>
    <property type="match status" value="1"/>
</dbReference>
<dbReference type="Gene3D" id="1.25.40.10">
    <property type="entry name" value="Tetratricopeptide repeat domain"/>
    <property type="match status" value="1"/>
</dbReference>
<dbReference type="PANTHER" id="PTHR45339:SF5">
    <property type="entry name" value="HISTIDINE KINASE"/>
    <property type="match status" value="1"/>
</dbReference>
<feature type="transmembrane region" description="Helical" evidence="5">
    <location>
        <begin position="344"/>
        <end position="363"/>
    </location>
</feature>
<dbReference type="SUPFAM" id="SSF47384">
    <property type="entry name" value="Homodimeric domain of signal transducing histidine kinase"/>
    <property type="match status" value="1"/>
</dbReference>
<evidence type="ECO:0000256" key="5">
    <source>
        <dbReference type="SAM" id="Phobius"/>
    </source>
</evidence>
<dbReference type="OrthoDB" id="4457677at2"/>
<dbReference type="Pfam" id="PF00512">
    <property type="entry name" value="HisKA"/>
    <property type="match status" value="1"/>
</dbReference>
<gene>
    <name evidence="9" type="ORF">SAMN05421855_10673</name>
</gene>
<dbReference type="EC" id="2.7.13.3" evidence="2"/>
<dbReference type="SMART" id="SM00388">
    <property type="entry name" value="HisKA"/>
    <property type="match status" value="1"/>
</dbReference>
<dbReference type="Proteomes" id="UP000199321">
    <property type="component" value="Unassembled WGS sequence"/>
</dbReference>
<dbReference type="GO" id="GO:0000155">
    <property type="term" value="F:phosphorelay sensor kinase activity"/>
    <property type="evidence" value="ECO:0007669"/>
    <property type="project" value="InterPro"/>
</dbReference>
<feature type="chain" id="PRO_5011563039" description="histidine kinase" evidence="6">
    <location>
        <begin position="21"/>
        <end position="767"/>
    </location>
</feature>
<dbReference type="SUPFAM" id="SSF48452">
    <property type="entry name" value="TPR-like"/>
    <property type="match status" value="1"/>
</dbReference>
<dbReference type="InterPro" id="IPR003661">
    <property type="entry name" value="HisK_dim/P_dom"/>
</dbReference>
<dbReference type="CDD" id="cd16922">
    <property type="entry name" value="HATPase_EvgS-ArcB-TorS-like"/>
    <property type="match status" value="1"/>
</dbReference>
<keyword evidence="10" id="KW-1185">Reference proteome</keyword>
<feature type="signal peptide" evidence="6">
    <location>
        <begin position="1"/>
        <end position="20"/>
    </location>
</feature>
<keyword evidence="5" id="KW-1133">Transmembrane helix</keyword>
<dbReference type="PROSITE" id="PS50110">
    <property type="entry name" value="RESPONSE_REGULATORY"/>
    <property type="match status" value="1"/>
</dbReference>
<reference evidence="9 10" key="1">
    <citation type="submission" date="2016-10" db="EMBL/GenBank/DDBJ databases">
        <authorList>
            <person name="de Groot N.N."/>
        </authorList>
    </citation>
    <scope>NUCLEOTIDE SEQUENCE [LARGE SCALE GENOMIC DNA]</scope>
    <source>
        <strain evidence="9 10">DSM 16195</strain>
    </source>
</reference>
<organism evidence="9 10">
    <name type="scientific">Ulvibacter litoralis</name>
    <dbReference type="NCBI Taxonomy" id="227084"/>
    <lineage>
        <taxon>Bacteria</taxon>
        <taxon>Pseudomonadati</taxon>
        <taxon>Bacteroidota</taxon>
        <taxon>Flavobacteriia</taxon>
        <taxon>Flavobacteriales</taxon>
        <taxon>Flavobacteriaceae</taxon>
        <taxon>Ulvibacter</taxon>
    </lineage>
</organism>
<dbReference type="Gene3D" id="3.40.50.2300">
    <property type="match status" value="1"/>
</dbReference>
<dbReference type="FunFam" id="3.30.565.10:FF:000010">
    <property type="entry name" value="Sensor histidine kinase RcsC"/>
    <property type="match status" value="1"/>
</dbReference>
<dbReference type="EMBL" id="FNBA01000006">
    <property type="protein sequence ID" value="SDF13529.1"/>
    <property type="molecule type" value="Genomic_DNA"/>
</dbReference>
<keyword evidence="5" id="KW-0472">Membrane</keyword>
<dbReference type="SMART" id="SM00028">
    <property type="entry name" value="TPR"/>
    <property type="match status" value="2"/>
</dbReference>
<dbReference type="SUPFAM" id="SSF55874">
    <property type="entry name" value="ATPase domain of HSP90 chaperone/DNA topoisomerase II/histidine kinase"/>
    <property type="match status" value="1"/>
</dbReference>
<feature type="domain" description="Histidine kinase" evidence="7">
    <location>
        <begin position="402"/>
        <end position="623"/>
    </location>
</feature>
<evidence type="ECO:0000256" key="1">
    <source>
        <dbReference type="ARBA" id="ARBA00000085"/>
    </source>
</evidence>